<comment type="caution">
    <text evidence="5">The sequence shown here is derived from an EMBL/GenBank/DDBJ whole genome shotgun (WGS) entry which is preliminary data.</text>
</comment>
<dbReference type="InterPro" id="IPR036388">
    <property type="entry name" value="WH-like_DNA-bd_sf"/>
</dbReference>
<dbReference type="InterPro" id="IPR000524">
    <property type="entry name" value="Tscrpt_reg_HTH_GntR"/>
</dbReference>
<dbReference type="InterPro" id="IPR011711">
    <property type="entry name" value="GntR_C"/>
</dbReference>
<keyword evidence="6" id="KW-1185">Reference proteome</keyword>
<protein>
    <submittedName>
        <fullName evidence="5">DNA-binding GntR family transcriptional regulator</fullName>
    </submittedName>
</protein>
<dbReference type="SMART" id="SM00895">
    <property type="entry name" value="FCD"/>
    <property type="match status" value="1"/>
</dbReference>
<dbReference type="Proteomes" id="UP001237448">
    <property type="component" value="Unassembled WGS sequence"/>
</dbReference>
<keyword evidence="1" id="KW-0805">Transcription regulation</keyword>
<keyword evidence="2 5" id="KW-0238">DNA-binding</keyword>
<evidence type="ECO:0000259" key="4">
    <source>
        <dbReference type="PROSITE" id="PS50949"/>
    </source>
</evidence>
<evidence type="ECO:0000313" key="5">
    <source>
        <dbReference type="EMBL" id="MDQ0393956.1"/>
    </source>
</evidence>
<dbReference type="SUPFAM" id="SSF48008">
    <property type="entry name" value="GntR ligand-binding domain-like"/>
    <property type="match status" value="1"/>
</dbReference>
<dbReference type="PANTHER" id="PTHR43537:SF39">
    <property type="entry name" value="HTH-TYPE TRANSCRIPTIONAL REGULATOR MCBR"/>
    <property type="match status" value="1"/>
</dbReference>
<dbReference type="EMBL" id="JAUSVK010000001">
    <property type="protein sequence ID" value="MDQ0393956.1"/>
    <property type="molecule type" value="Genomic_DNA"/>
</dbReference>
<reference evidence="5 6" key="1">
    <citation type="submission" date="2023-07" db="EMBL/GenBank/DDBJ databases">
        <title>Genomic Encyclopedia of Type Strains, Phase IV (KMG-IV): sequencing the most valuable type-strain genomes for metagenomic binning, comparative biology and taxonomic classification.</title>
        <authorList>
            <person name="Goeker M."/>
        </authorList>
    </citation>
    <scope>NUCLEOTIDE SEQUENCE [LARGE SCALE GENOMIC DNA]</scope>
    <source>
        <strain evidence="5 6">DSM 5896</strain>
    </source>
</reference>
<evidence type="ECO:0000256" key="1">
    <source>
        <dbReference type="ARBA" id="ARBA00023015"/>
    </source>
</evidence>
<dbReference type="GO" id="GO:0003677">
    <property type="term" value="F:DNA binding"/>
    <property type="evidence" value="ECO:0007669"/>
    <property type="project" value="UniProtKB-KW"/>
</dbReference>
<organism evidence="5 6">
    <name type="scientific">Labrys monachus</name>
    <dbReference type="NCBI Taxonomy" id="217067"/>
    <lineage>
        <taxon>Bacteria</taxon>
        <taxon>Pseudomonadati</taxon>
        <taxon>Pseudomonadota</taxon>
        <taxon>Alphaproteobacteria</taxon>
        <taxon>Hyphomicrobiales</taxon>
        <taxon>Xanthobacteraceae</taxon>
        <taxon>Labrys</taxon>
    </lineage>
</organism>
<dbReference type="SUPFAM" id="SSF46785">
    <property type="entry name" value="Winged helix' DNA-binding domain"/>
    <property type="match status" value="1"/>
</dbReference>
<dbReference type="Pfam" id="PF00392">
    <property type="entry name" value="GntR"/>
    <property type="match status" value="1"/>
</dbReference>
<sequence>MPKSSPLPVSHVPKGTLQDRVYRQLSDLILDGGIAPGQTVTIQAVSDAFGVSAMPVREALQRLTAAKALTVISGRSIGIPRLSKERLGDLRRVRLEVEGLAGAWAAGRAGRQDLDDLERELQALASAAAAGDIKGYVRANRQFHFAIYRMAGSDVLLGIIESLWLQISPYFHLLHASGNYAVSNREHAEMFRAMQNGDAARLRASIVADIEAAATVLQGCLDEVLTGAA</sequence>
<dbReference type="Pfam" id="PF07729">
    <property type="entry name" value="FCD"/>
    <property type="match status" value="1"/>
</dbReference>
<name>A0ABU0FH60_9HYPH</name>
<dbReference type="RefSeq" id="WP_307430121.1">
    <property type="nucleotide sequence ID" value="NZ_JAUSVK010000001.1"/>
</dbReference>
<evidence type="ECO:0000256" key="3">
    <source>
        <dbReference type="ARBA" id="ARBA00023163"/>
    </source>
</evidence>
<dbReference type="PROSITE" id="PS50949">
    <property type="entry name" value="HTH_GNTR"/>
    <property type="match status" value="1"/>
</dbReference>
<keyword evidence="3" id="KW-0804">Transcription</keyword>
<dbReference type="SMART" id="SM00345">
    <property type="entry name" value="HTH_GNTR"/>
    <property type="match status" value="1"/>
</dbReference>
<evidence type="ECO:0000256" key="2">
    <source>
        <dbReference type="ARBA" id="ARBA00023125"/>
    </source>
</evidence>
<dbReference type="Gene3D" id="1.20.120.530">
    <property type="entry name" value="GntR ligand-binding domain-like"/>
    <property type="match status" value="1"/>
</dbReference>
<feature type="domain" description="HTH gntR-type" evidence="4">
    <location>
        <begin position="15"/>
        <end position="82"/>
    </location>
</feature>
<accession>A0ABU0FH60</accession>
<evidence type="ECO:0000313" key="6">
    <source>
        <dbReference type="Proteomes" id="UP001237448"/>
    </source>
</evidence>
<proteinExistence type="predicted"/>
<dbReference type="InterPro" id="IPR036390">
    <property type="entry name" value="WH_DNA-bd_sf"/>
</dbReference>
<gene>
    <name evidence="5" type="ORF">J3R73_003748</name>
</gene>
<dbReference type="Gene3D" id="1.10.10.10">
    <property type="entry name" value="Winged helix-like DNA-binding domain superfamily/Winged helix DNA-binding domain"/>
    <property type="match status" value="1"/>
</dbReference>
<dbReference type="PANTHER" id="PTHR43537">
    <property type="entry name" value="TRANSCRIPTIONAL REGULATOR, GNTR FAMILY"/>
    <property type="match status" value="1"/>
</dbReference>
<dbReference type="InterPro" id="IPR008920">
    <property type="entry name" value="TF_FadR/GntR_C"/>
</dbReference>